<dbReference type="AlphaFoldDB" id="M4B7K4"/>
<protein>
    <submittedName>
        <fullName evidence="1">Uncharacterized protein</fullName>
    </submittedName>
</protein>
<name>M4B7K4_HYAAE</name>
<dbReference type="EMBL" id="JH597876">
    <property type="status" value="NOT_ANNOTATED_CDS"/>
    <property type="molecule type" value="Genomic_DNA"/>
</dbReference>
<reference evidence="1" key="2">
    <citation type="submission" date="2015-06" db="UniProtKB">
        <authorList>
            <consortium name="EnsemblProtists"/>
        </authorList>
    </citation>
    <scope>IDENTIFICATION</scope>
    <source>
        <strain evidence="1">Emoy2</strain>
    </source>
</reference>
<dbReference type="VEuPathDB" id="FungiDB:HpaG802256"/>
<dbReference type="HOGENOM" id="CLU_2659800_0_0_1"/>
<dbReference type="Proteomes" id="UP000011713">
    <property type="component" value="Unassembled WGS sequence"/>
</dbReference>
<dbReference type="EnsemblProtists" id="HpaT802256">
    <property type="protein sequence ID" value="HpaP802256"/>
    <property type="gene ID" value="HpaG802256"/>
</dbReference>
<evidence type="ECO:0000313" key="1">
    <source>
        <dbReference type="EnsemblProtists" id="HpaP802256"/>
    </source>
</evidence>
<accession>M4B7K4</accession>
<keyword evidence="2" id="KW-1185">Reference proteome</keyword>
<evidence type="ECO:0000313" key="2">
    <source>
        <dbReference type="Proteomes" id="UP000011713"/>
    </source>
</evidence>
<proteinExistence type="predicted"/>
<dbReference type="InParanoid" id="M4B7K4"/>
<reference evidence="2" key="1">
    <citation type="journal article" date="2010" name="Science">
        <title>Signatures of adaptation to obligate biotrophy in the Hyaloperonospora arabidopsidis genome.</title>
        <authorList>
            <person name="Baxter L."/>
            <person name="Tripathy S."/>
            <person name="Ishaque N."/>
            <person name="Boot N."/>
            <person name="Cabral A."/>
            <person name="Kemen E."/>
            <person name="Thines M."/>
            <person name="Ah-Fong A."/>
            <person name="Anderson R."/>
            <person name="Badejoko W."/>
            <person name="Bittner-Eddy P."/>
            <person name="Boore J.L."/>
            <person name="Chibucos M.C."/>
            <person name="Coates M."/>
            <person name="Dehal P."/>
            <person name="Delehaunty K."/>
            <person name="Dong S."/>
            <person name="Downton P."/>
            <person name="Dumas B."/>
            <person name="Fabro G."/>
            <person name="Fronick C."/>
            <person name="Fuerstenberg S.I."/>
            <person name="Fulton L."/>
            <person name="Gaulin E."/>
            <person name="Govers F."/>
            <person name="Hughes L."/>
            <person name="Humphray S."/>
            <person name="Jiang R.H."/>
            <person name="Judelson H."/>
            <person name="Kamoun S."/>
            <person name="Kyung K."/>
            <person name="Meijer H."/>
            <person name="Minx P."/>
            <person name="Morris P."/>
            <person name="Nelson J."/>
            <person name="Phuntumart V."/>
            <person name="Qutob D."/>
            <person name="Rehmany A."/>
            <person name="Rougon-Cardoso A."/>
            <person name="Ryden P."/>
            <person name="Torto-Alalibo T."/>
            <person name="Studholme D."/>
            <person name="Wang Y."/>
            <person name="Win J."/>
            <person name="Wood J."/>
            <person name="Clifton S.W."/>
            <person name="Rogers J."/>
            <person name="Van den Ackerveken G."/>
            <person name="Jones J.D."/>
            <person name="McDowell J.M."/>
            <person name="Beynon J."/>
            <person name="Tyler B.M."/>
        </authorList>
    </citation>
    <scope>NUCLEOTIDE SEQUENCE [LARGE SCALE GENOMIC DNA]</scope>
    <source>
        <strain evidence="2">Emoy2</strain>
    </source>
</reference>
<organism evidence="1 2">
    <name type="scientific">Hyaloperonospora arabidopsidis (strain Emoy2)</name>
    <name type="common">Downy mildew agent</name>
    <name type="synonym">Peronospora arabidopsidis</name>
    <dbReference type="NCBI Taxonomy" id="559515"/>
    <lineage>
        <taxon>Eukaryota</taxon>
        <taxon>Sar</taxon>
        <taxon>Stramenopiles</taxon>
        <taxon>Oomycota</taxon>
        <taxon>Peronosporomycetes</taxon>
        <taxon>Peronosporales</taxon>
        <taxon>Peronosporaceae</taxon>
        <taxon>Hyaloperonospora</taxon>
    </lineage>
</organism>
<sequence length="76" mass="8619">MQVWYDRRNEVLRQAWNASLLPARFSAGTSLCMDCIFGCRVSAKVGGAPSLLLPDNGSIVLYEQRRALLTLSRRRY</sequence>